<keyword evidence="2" id="KW-1185">Reference proteome</keyword>
<sequence>MTAFPPELVELIIYEAWHSEMPSYIRITFMTTCPSINRTWKAVFAPIASQDIYIINPAYIYYLCDVAQHRKSIIYHDLIPRLTRTLTCFIDLDECAMETAVIRVYRYLLFLPNDIGFKTLFPLVTHFSFVLWWTITFAQIPQLYHIPVCVCYHRYLSMEPEYDEYHRGKTRLGSICLFD</sequence>
<dbReference type="Proteomes" id="UP001175211">
    <property type="component" value="Unassembled WGS sequence"/>
</dbReference>
<dbReference type="RefSeq" id="XP_060324606.1">
    <property type="nucleotide sequence ID" value="XM_060478305.1"/>
</dbReference>
<evidence type="ECO:0000313" key="1">
    <source>
        <dbReference type="EMBL" id="KAK0443112.1"/>
    </source>
</evidence>
<comment type="caution">
    <text evidence="1">The sequence shown here is derived from an EMBL/GenBank/DDBJ whole genome shotgun (WGS) entry which is preliminary data.</text>
</comment>
<protein>
    <submittedName>
        <fullName evidence="1">Uncharacterized protein</fullName>
    </submittedName>
</protein>
<proteinExistence type="predicted"/>
<dbReference type="GeneID" id="85361853"/>
<reference evidence="1" key="1">
    <citation type="submission" date="2023-06" db="EMBL/GenBank/DDBJ databases">
        <authorList>
            <consortium name="Lawrence Berkeley National Laboratory"/>
            <person name="Ahrendt S."/>
            <person name="Sahu N."/>
            <person name="Indic B."/>
            <person name="Wong-Bajracharya J."/>
            <person name="Merenyi Z."/>
            <person name="Ke H.-M."/>
            <person name="Monk M."/>
            <person name="Kocsube S."/>
            <person name="Drula E."/>
            <person name="Lipzen A."/>
            <person name="Balint B."/>
            <person name="Henrissat B."/>
            <person name="Andreopoulos B."/>
            <person name="Martin F.M."/>
            <person name="Harder C.B."/>
            <person name="Rigling D."/>
            <person name="Ford K.L."/>
            <person name="Foster G.D."/>
            <person name="Pangilinan J."/>
            <person name="Papanicolaou A."/>
            <person name="Barry K."/>
            <person name="LaButti K."/>
            <person name="Viragh M."/>
            <person name="Koriabine M."/>
            <person name="Yan M."/>
            <person name="Riley R."/>
            <person name="Champramary S."/>
            <person name="Plett K.L."/>
            <person name="Tsai I.J."/>
            <person name="Slot J."/>
            <person name="Sipos G."/>
            <person name="Plett J."/>
            <person name="Nagy L.G."/>
            <person name="Grigoriev I.V."/>
        </authorList>
    </citation>
    <scope>NUCLEOTIDE SEQUENCE</scope>
    <source>
        <strain evidence="1">CCBAS 213</strain>
    </source>
</reference>
<name>A0AA39JJ41_ARMTA</name>
<dbReference type="AlphaFoldDB" id="A0AA39JJ41"/>
<evidence type="ECO:0000313" key="2">
    <source>
        <dbReference type="Proteomes" id="UP001175211"/>
    </source>
</evidence>
<gene>
    <name evidence="1" type="ORF">EV420DRAFT_1649396</name>
</gene>
<accession>A0AA39JJ41</accession>
<organism evidence="1 2">
    <name type="scientific">Armillaria tabescens</name>
    <name type="common">Ringless honey mushroom</name>
    <name type="synonym">Agaricus tabescens</name>
    <dbReference type="NCBI Taxonomy" id="1929756"/>
    <lineage>
        <taxon>Eukaryota</taxon>
        <taxon>Fungi</taxon>
        <taxon>Dikarya</taxon>
        <taxon>Basidiomycota</taxon>
        <taxon>Agaricomycotina</taxon>
        <taxon>Agaricomycetes</taxon>
        <taxon>Agaricomycetidae</taxon>
        <taxon>Agaricales</taxon>
        <taxon>Marasmiineae</taxon>
        <taxon>Physalacriaceae</taxon>
        <taxon>Desarmillaria</taxon>
    </lineage>
</organism>
<dbReference type="EMBL" id="JAUEPS010000060">
    <property type="protein sequence ID" value="KAK0443112.1"/>
    <property type="molecule type" value="Genomic_DNA"/>
</dbReference>